<dbReference type="SUPFAM" id="SSF48019">
    <property type="entry name" value="post-AAA+ oligomerization domain-like"/>
    <property type="match status" value="1"/>
</dbReference>
<reference evidence="10" key="1">
    <citation type="submission" date="2016-06" db="UniProtKB">
        <authorList>
            <consortium name="WormBaseParasite"/>
        </authorList>
    </citation>
    <scope>IDENTIFICATION</scope>
</reference>
<feature type="domain" description="Replication factor C C-terminal" evidence="7">
    <location>
        <begin position="18"/>
        <end position="104"/>
    </location>
</feature>
<comment type="subcellular location">
    <subcellularLocation>
        <location evidence="1">Nucleus</location>
    </subcellularLocation>
</comment>
<evidence type="ECO:0000256" key="3">
    <source>
        <dbReference type="ARBA" id="ARBA00022705"/>
    </source>
</evidence>
<gene>
    <name evidence="8" type="ORF">GPUH_LOCUS6763</name>
</gene>
<keyword evidence="5" id="KW-0067">ATP-binding</keyword>
<dbReference type="GO" id="GO:0003677">
    <property type="term" value="F:DNA binding"/>
    <property type="evidence" value="ECO:0007669"/>
    <property type="project" value="InterPro"/>
</dbReference>
<dbReference type="Gene3D" id="1.20.272.10">
    <property type="match status" value="1"/>
</dbReference>
<evidence type="ECO:0000256" key="1">
    <source>
        <dbReference type="ARBA" id="ARBA00004123"/>
    </source>
</evidence>
<dbReference type="Proteomes" id="UP000271098">
    <property type="component" value="Unassembled WGS sequence"/>
</dbReference>
<dbReference type="OrthoDB" id="10254700at2759"/>
<keyword evidence="4" id="KW-0547">Nucleotide-binding</keyword>
<dbReference type="EMBL" id="UYRT01016444">
    <property type="protein sequence ID" value="VDK56001.1"/>
    <property type="molecule type" value="Genomic_DNA"/>
</dbReference>
<dbReference type="WBParaSite" id="GPUH_0000677301-mRNA-1">
    <property type="protein sequence ID" value="GPUH_0000677301-mRNA-1"/>
    <property type="gene ID" value="GPUH_0000677301"/>
</dbReference>
<accession>A0A183DDH3</accession>
<keyword evidence="3" id="KW-0235">DNA replication</keyword>
<organism evidence="10">
    <name type="scientific">Gongylonema pulchrum</name>
    <dbReference type="NCBI Taxonomy" id="637853"/>
    <lineage>
        <taxon>Eukaryota</taxon>
        <taxon>Metazoa</taxon>
        <taxon>Ecdysozoa</taxon>
        <taxon>Nematoda</taxon>
        <taxon>Chromadorea</taxon>
        <taxon>Rhabditida</taxon>
        <taxon>Spirurina</taxon>
        <taxon>Spiruromorpha</taxon>
        <taxon>Spiruroidea</taxon>
        <taxon>Gongylonematidae</taxon>
        <taxon>Gongylonema</taxon>
    </lineage>
</organism>
<name>A0A183DDH3_9BILA</name>
<evidence type="ECO:0000256" key="4">
    <source>
        <dbReference type="ARBA" id="ARBA00022741"/>
    </source>
</evidence>
<dbReference type="Pfam" id="PF08542">
    <property type="entry name" value="Rep_fac_C"/>
    <property type="match status" value="1"/>
</dbReference>
<evidence type="ECO:0000256" key="5">
    <source>
        <dbReference type="ARBA" id="ARBA00022840"/>
    </source>
</evidence>
<evidence type="ECO:0000313" key="9">
    <source>
        <dbReference type="Proteomes" id="UP000271098"/>
    </source>
</evidence>
<evidence type="ECO:0000313" key="8">
    <source>
        <dbReference type="EMBL" id="VDK56001.1"/>
    </source>
</evidence>
<dbReference type="GO" id="GO:0005634">
    <property type="term" value="C:nucleus"/>
    <property type="evidence" value="ECO:0007669"/>
    <property type="project" value="UniProtKB-SubCell"/>
</dbReference>
<dbReference type="GO" id="GO:0005524">
    <property type="term" value="F:ATP binding"/>
    <property type="evidence" value="ECO:0007669"/>
    <property type="project" value="UniProtKB-KW"/>
</dbReference>
<dbReference type="GO" id="GO:0006260">
    <property type="term" value="P:DNA replication"/>
    <property type="evidence" value="ECO:0007669"/>
    <property type="project" value="UniProtKB-KW"/>
</dbReference>
<protein>
    <submittedName>
        <fullName evidence="10">Rep_fac_C domain-containing protein</fullName>
    </submittedName>
</protein>
<dbReference type="InterPro" id="IPR008921">
    <property type="entry name" value="DNA_pol3_clamp-load_cplx_C"/>
</dbReference>
<comment type="similarity">
    <text evidence="2">Belongs to the activator 1 small subunits family.</text>
</comment>
<dbReference type="InterPro" id="IPR013748">
    <property type="entry name" value="Rep_factorC_C"/>
</dbReference>
<evidence type="ECO:0000256" key="6">
    <source>
        <dbReference type="ARBA" id="ARBA00023242"/>
    </source>
</evidence>
<evidence type="ECO:0000256" key="2">
    <source>
        <dbReference type="ARBA" id="ARBA00005378"/>
    </source>
</evidence>
<dbReference type="FunFam" id="1.20.272.10:FF:000004">
    <property type="entry name" value="Replication factor C subunit 5"/>
    <property type="match status" value="1"/>
</dbReference>
<proteinExistence type="inferred from homology"/>
<keyword evidence="9" id="KW-1185">Reference proteome</keyword>
<sequence length="130" mass="14680">MAFKTVDEKSVYQCVGYPLPSDTDKIVRILFRDSVQDAYTKIEEIRSVRAFALSDILNSMHDYIFRLSIPQEVFCRLMVSMAEIEYRLSQGCSDRLQLGALIGAFINVRCDLGKFAPREDSADPSASNSI</sequence>
<evidence type="ECO:0000259" key="7">
    <source>
        <dbReference type="Pfam" id="PF08542"/>
    </source>
</evidence>
<dbReference type="AlphaFoldDB" id="A0A183DDH3"/>
<evidence type="ECO:0000313" key="10">
    <source>
        <dbReference type="WBParaSite" id="GPUH_0000677301-mRNA-1"/>
    </source>
</evidence>
<keyword evidence="6" id="KW-0539">Nucleus</keyword>
<reference evidence="8 9" key="2">
    <citation type="submission" date="2018-11" db="EMBL/GenBank/DDBJ databases">
        <authorList>
            <consortium name="Pathogen Informatics"/>
        </authorList>
    </citation>
    <scope>NUCLEOTIDE SEQUENCE [LARGE SCALE GENOMIC DNA]</scope>
</reference>